<organism evidence="2 3">
    <name type="scientific">Trichonephila clavipes</name>
    <name type="common">Golden silk orbweaver</name>
    <name type="synonym">Nephila clavipes</name>
    <dbReference type="NCBI Taxonomy" id="2585209"/>
    <lineage>
        <taxon>Eukaryota</taxon>
        <taxon>Metazoa</taxon>
        <taxon>Ecdysozoa</taxon>
        <taxon>Arthropoda</taxon>
        <taxon>Chelicerata</taxon>
        <taxon>Arachnida</taxon>
        <taxon>Araneae</taxon>
        <taxon>Araneomorphae</taxon>
        <taxon>Entelegynae</taxon>
        <taxon>Araneoidea</taxon>
        <taxon>Nephilidae</taxon>
        <taxon>Trichonephila</taxon>
    </lineage>
</organism>
<sequence>MMKHNSSTTRPFQDISGQSLASDDPVVDSRDLNLVFDHMELLGKATTTNMLVDFDYFCDFIDIFDYGPACARTATAGSDVVQSGRPIFDDFFQHLWPYIGNNTANVVFQIVKRL</sequence>
<accession>A0A8X7BDK8</accession>
<protein>
    <submittedName>
        <fullName evidence="2">Uncharacterized protein</fullName>
    </submittedName>
</protein>
<evidence type="ECO:0000256" key="1">
    <source>
        <dbReference type="SAM" id="MobiDB-lite"/>
    </source>
</evidence>
<comment type="caution">
    <text evidence="2">The sequence shown here is derived from an EMBL/GenBank/DDBJ whole genome shotgun (WGS) entry which is preliminary data.</text>
</comment>
<proteinExistence type="predicted"/>
<gene>
    <name evidence="2" type="ORF">TNCV_4374951</name>
</gene>
<evidence type="ECO:0000313" key="3">
    <source>
        <dbReference type="Proteomes" id="UP000887159"/>
    </source>
</evidence>
<evidence type="ECO:0000313" key="2">
    <source>
        <dbReference type="EMBL" id="GFY26749.1"/>
    </source>
</evidence>
<keyword evidence="3" id="KW-1185">Reference proteome</keyword>
<feature type="compositionally biased region" description="Polar residues" evidence="1">
    <location>
        <begin position="1"/>
        <end position="21"/>
    </location>
</feature>
<dbReference type="AlphaFoldDB" id="A0A8X7BDK8"/>
<dbReference type="Proteomes" id="UP000887159">
    <property type="component" value="Unassembled WGS sequence"/>
</dbReference>
<name>A0A8X7BDK8_TRICX</name>
<reference evidence="2" key="1">
    <citation type="submission" date="2020-08" db="EMBL/GenBank/DDBJ databases">
        <title>Multicomponent nature underlies the extraordinary mechanical properties of spider dragline silk.</title>
        <authorList>
            <person name="Kono N."/>
            <person name="Nakamura H."/>
            <person name="Mori M."/>
            <person name="Yoshida Y."/>
            <person name="Ohtoshi R."/>
            <person name="Malay A.D."/>
            <person name="Moran D.A.P."/>
            <person name="Tomita M."/>
            <person name="Numata K."/>
            <person name="Arakawa K."/>
        </authorList>
    </citation>
    <scope>NUCLEOTIDE SEQUENCE</scope>
</reference>
<feature type="region of interest" description="Disordered" evidence="1">
    <location>
        <begin position="1"/>
        <end position="25"/>
    </location>
</feature>
<dbReference type="EMBL" id="BMAU01021377">
    <property type="protein sequence ID" value="GFY26749.1"/>
    <property type="molecule type" value="Genomic_DNA"/>
</dbReference>